<keyword evidence="2" id="KW-1185">Reference proteome</keyword>
<reference evidence="1" key="1">
    <citation type="submission" date="2021-03" db="EMBL/GenBank/DDBJ databases">
        <title>Draft genome sequence of rust myrtle Austropuccinia psidii MF-1, a brazilian biotype.</title>
        <authorList>
            <person name="Quecine M.C."/>
            <person name="Pachon D.M.R."/>
            <person name="Bonatelli M.L."/>
            <person name="Correr F.H."/>
            <person name="Franceschini L.M."/>
            <person name="Leite T.F."/>
            <person name="Margarido G.R.A."/>
            <person name="Almeida C.A."/>
            <person name="Ferrarezi J.A."/>
            <person name="Labate C.A."/>
        </authorList>
    </citation>
    <scope>NUCLEOTIDE SEQUENCE</scope>
    <source>
        <strain evidence="1">MF-1</strain>
    </source>
</reference>
<dbReference type="OrthoDB" id="3039677at2759"/>
<dbReference type="AlphaFoldDB" id="A0A9Q3IWR1"/>
<comment type="caution">
    <text evidence="1">The sequence shown here is derived from an EMBL/GenBank/DDBJ whole genome shotgun (WGS) entry which is preliminary data.</text>
</comment>
<organism evidence="1 2">
    <name type="scientific">Austropuccinia psidii MF-1</name>
    <dbReference type="NCBI Taxonomy" id="1389203"/>
    <lineage>
        <taxon>Eukaryota</taxon>
        <taxon>Fungi</taxon>
        <taxon>Dikarya</taxon>
        <taxon>Basidiomycota</taxon>
        <taxon>Pucciniomycotina</taxon>
        <taxon>Pucciniomycetes</taxon>
        <taxon>Pucciniales</taxon>
        <taxon>Sphaerophragmiaceae</taxon>
        <taxon>Austropuccinia</taxon>
    </lineage>
</organism>
<evidence type="ECO:0000313" key="2">
    <source>
        <dbReference type="Proteomes" id="UP000765509"/>
    </source>
</evidence>
<dbReference type="EMBL" id="AVOT02057309">
    <property type="protein sequence ID" value="MBW0551442.1"/>
    <property type="molecule type" value="Genomic_DNA"/>
</dbReference>
<dbReference type="Proteomes" id="UP000765509">
    <property type="component" value="Unassembled WGS sequence"/>
</dbReference>
<proteinExistence type="predicted"/>
<name>A0A9Q3IWR1_9BASI</name>
<gene>
    <name evidence="1" type="ORF">O181_091157</name>
</gene>
<accession>A0A9Q3IWR1</accession>
<sequence>MGILVLYCLDLQPQERFQPKYTCLAGVVPSPNQPDIITINNILKPLVDELMELNREILIKTPNYPHGHRVIIRLGGLIGNIIATPKAGGFMAHSAKQFCSWCEIEENKKVELMLGKCKV</sequence>
<evidence type="ECO:0000313" key="1">
    <source>
        <dbReference type="EMBL" id="MBW0551442.1"/>
    </source>
</evidence>
<protein>
    <submittedName>
        <fullName evidence="1">Uncharacterized protein</fullName>
    </submittedName>
</protein>